<reference evidence="3 4" key="1">
    <citation type="journal article" date="2011" name="Front. Microbiol.">
        <title>Genomic signatures of strain selection and enhancement in Bacillus atrophaeus var. globigii, a historical biowarfare simulant.</title>
        <authorList>
            <person name="Gibbons H.S."/>
            <person name="Broomall S.M."/>
            <person name="McNew L.A."/>
            <person name="Daligault H."/>
            <person name="Chapman C."/>
            <person name="Bruce D."/>
            <person name="Karavis M."/>
            <person name="Krepps M."/>
            <person name="McGregor P.A."/>
            <person name="Hong C."/>
            <person name="Park K.H."/>
            <person name="Akmal A."/>
            <person name="Feldman A."/>
            <person name="Lin J.S."/>
            <person name="Chang W.E."/>
            <person name="Higgs B.W."/>
            <person name="Demirev P."/>
            <person name="Lindquist J."/>
            <person name="Liem A."/>
            <person name="Fochler E."/>
            <person name="Read T.D."/>
            <person name="Tapia R."/>
            <person name="Johnson S."/>
            <person name="Bishop-Lilly K.A."/>
            <person name="Detter C."/>
            <person name="Han C."/>
            <person name="Sozhamannan S."/>
            <person name="Rosenzweig C.N."/>
            <person name="Skowronski E.W."/>
        </authorList>
    </citation>
    <scope>NUCLEOTIDE SEQUENCE [LARGE SCALE GENOMIC DNA]</scope>
    <source>
        <strain evidence="3 4">GYP-17</strain>
    </source>
</reference>
<evidence type="ECO:0000256" key="1">
    <source>
        <dbReference type="ARBA" id="ARBA00006738"/>
    </source>
</evidence>
<dbReference type="NCBIfam" id="NF009150">
    <property type="entry name" value="PRK12497.1-3"/>
    <property type="match status" value="1"/>
</dbReference>
<dbReference type="PANTHER" id="PTHR34039:SF1">
    <property type="entry name" value="UPF0102 PROTEIN YRAN"/>
    <property type="match status" value="1"/>
</dbReference>
<dbReference type="SUPFAM" id="SSF52980">
    <property type="entry name" value="Restriction endonuclease-like"/>
    <property type="match status" value="1"/>
</dbReference>
<accession>A0A432WI77</accession>
<dbReference type="Proteomes" id="UP000288405">
    <property type="component" value="Unassembled WGS sequence"/>
</dbReference>
<dbReference type="NCBIfam" id="TIGR00252">
    <property type="entry name" value="YraN family protein"/>
    <property type="match status" value="1"/>
</dbReference>
<dbReference type="RefSeq" id="WP_126776782.1">
    <property type="nucleotide sequence ID" value="NZ_PIPM01000005.1"/>
</dbReference>
<dbReference type="InterPro" id="IPR011335">
    <property type="entry name" value="Restrct_endonuc-II-like"/>
</dbReference>
<dbReference type="PANTHER" id="PTHR34039">
    <property type="entry name" value="UPF0102 PROTEIN YRAN"/>
    <property type="match status" value="1"/>
</dbReference>
<dbReference type="Gene3D" id="3.40.1350.10">
    <property type="match status" value="1"/>
</dbReference>
<dbReference type="InterPro" id="IPR011856">
    <property type="entry name" value="tRNA_endonuc-like_dom_sf"/>
</dbReference>
<protein>
    <recommendedName>
        <fullName evidence="2">UPF0102 protein CWE11_06415</fullName>
    </recommendedName>
</protein>
<dbReference type="EMBL" id="PIPM01000005">
    <property type="protein sequence ID" value="RUO33473.1"/>
    <property type="molecule type" value="Genomic_DNA"/>
</dbReference>
<dbReference type="Pfam" id="PF02021">
    <property type="entry name" value="UPF0102"/>
    <property type="match status" value="1"/>
</dbReference>
<dbReference type="AlphaFoldDB" id="A0A432WI77"/>
<evidence type="ECO:0000256" key="2">
    <source>
        <dbReference type="HAMAP-Rule" id="MF_00048"/>
    </source>
</evidence>
<dbReference type="GO" id="GO:0003676">
    <property type="term" value="F:nucleic acid binding"/>
    <property type="evidence" value="ECO:0007669"/>
    <property type="project" value="InterPro"/>
</dbReference>
<comment type="similarity">
    <text evidence="1 2">Belongs to the UPF0102 family.</text>
</comment>
<organism evidence="3 4">
    <name type="scientific">Aliidiomarina sanyensis</name>
    <dbReference type="NCBI Taxonomy" id="1249555"/>
    <lineage>
        <taxon>Bacteria</taxon>
        <taxon>Pseudomonadati</taxon>
        <taxon>Pseudomonadota</taxon>
        <taxon>Gammaproteobacteria</taxon>
        <taxon>Alteromonadales</taxon>
        <taxon>Idiomarinaceae</taxon>
        <taxon>Aliidiomarina</taxon>
    </lineage>
</organism>
<dbReference type="HAMAP" id="MF_00048">
    <property type="entry name" value="UPF0102"/>
    <property type="match status" value="1"/>
</dbReference>
<sequence length="116" mass="13526">MSNKSVGNHYEAVAIRHLTSYGLELVMQNYRLDNGEIDLIMREQEFLVFVEVKYRASQDFADVLEQFSAKQLQRVRHTARVWMSQNGINEHMTAVRFDIIAITGTPFSIEWLKDAF</sequence>
<dbReference type="OrthoDB" id="9794876at2"/>
<evidence type="ECO:0000313" key="4">
    <source>
        <dbReference type="Proteomes" id="UP000288405"/>
    </source>
</evidence>
<name>A0A432WI77_9GAMM</name>
<keyword evidence="4" id="KW-1185">Reference proteome</keyword>
<gene>
    <name evidence="3" type="ORF">CWE11_06415</name>
</gene>
<proteinExistence type="inferred from homology"/>
<dbReference type="InterPro" id="IPR003509">
    <property type="entry name" value="UPF0102_YraN-like"/>
</dbReference>
<comment type="caution">
    <text evidence="3">The sequence shown here is derived from an EMBL/GenBank/DDBJ whole genome shotgun (WGS) entry which is preliminary data.</text>
</comment>
<evidence type="ECO:0000313" key="3">
    <source>
        <dbReference type="EMBL" id="RUO33473.1"/>
    </source>
</evidence>